<organism evidence="3 4">
    <name type="scientific">Streblomastix strix</name>
    <dbReference type="NCBI Taxonomy" id="222440"/>
    <lineage>
        <taxon>Eukaryota</taxon>
        <taxon>Metamonada</taxon>
        <taxon>Preaxostyla</taxon>
        <taxon>Oxymonadida</taxon>
        <taxon>Streblomastigidae</taxon>
        <taxon>Streblomastix</taxon>
    </lineage>
</organism>
<feature type="region of interest" description="Disordered" evidence="1">
    <location>
        <begin position="1"/>
        <end position="27"/>
    </location>
</feature>
<dbReference type="AlphaFoldDB" id="A0A5J4W1R9"/>
<proteinExistence type="predicted"/>
<evidence type="ECO:0000313" key="3">
    <source>
        <dbReference type="EMBL" id="KAA6388403.1"/>
    </source>
</evidence>
<protein>
    <submittedName>
        <fullName evidence="3">Uncharacterized protein</fullName>
    </submittedName>
</protein>
<evidence type="ECO:0000313" key="4">
    <source>
        <dbReference type="Proteomes" id="UP000324800"/>
    </source>
</evidence>
<accession>A0A5J4W1R9</accession>
<sequence length="27" mass="3075">PCTNEAVELLTFEDQTTTTSETEEEEQ</sequence>
<evidence type="ECO:0000313" key="2">
    <source>
        <dbReference type="EMBL" id="KAA6367692.1"/>
    </source>
</evidence>
<gene>
    <name evidence="3" type="ORF">EZS28_016069</name>
    <name evidence="2" type="ORF">EZS28_036781</name>
</gene>
<dbReference type="EMBL" id="SNRW01018077">
    <property type="protein sequence ID" value="KAA6367692.1"/>
    <property type="molecule type" value="Genomic_DNA"/>
</dbReference>
<comment type="caution">
    <text evidence="3">The sequence shown here is derived from an EMBL/GenBank/DDBJ whole genome shotgun (WGS) entry which is preliminary data.</text>
</comment>
<feature type="non-terminal residue" evidence="3">
    <location>
        <position position="1"/>
    </location>
</feature>
<dbReference type="Proteomes" id="UP000324800">
    <property type="component" value="Unassembled WGS sequence"/>
</dbReference>
<evidence type="ECO:0000256" key="1">
    <source>
        <dbReference type="SAM" id="MobiDB-lite"/>
    </source>
</evidence>
<reference evidence="3 4" key="1">
    <citation type="submission" date="2019-03" db="EMBL/GenBank/DDBJ databases">
        <title>Single cell metagenomics reveals metabolic interactions within the superorganism composed of flagellate Streblomastix strix and complex community of Bacteroidetes bacteria on its surface.</title>
        <authorList>
            <person name="Treitli S.C."/>
            <person name="Kolisko M."/>
            <person name="Husnik F."/>
            <person name="Keeling P."/>
            <person name="Hampl V."/>
        </authorList>
    </citation>
    <scope>NUCLEOTIDE SEQUENCE [LARGE SCALE GENOMIC DNA]</scope>
    <source>
        <strain evidence="3">ST1C</strain>
    </source>
</reference>
<name>A0A5J4W1R9_9EUKA</name>
<dbReference type="EMBL" id="SNRW01003998">
    <property type="protein sequence ID" value="KAA6388403.1"/>
    <property type="molecule type" value="Genomic_DNA"/>
</dbReference>